<dbReference type="InParanoid" id="I7M6U3"/>
<proteinExistence type="predicted"/>
<sequence>MHKLQPIIPDWDLNPHTVIVGGGPATLCFLIQLLRKGRLNEMLKDECFVILDKGEYFGCGHLHQKVVTCNYTGINLTRLILRDPFYQQKDIFDNLFQRRDKSSFQEKQSTKNNFSKNEINLESTQKQNMNQRTSLNFKVDGNIFVDLEKAKQFYEASVIGAFREIISTQTFQELIKYGNQYPPTSLVSYYLQLIGNTLLRYIYNIKQKVVFKAYHFVRQIQFQNDGKFNVRVQIMNPDDEQKSSATELDESKAFEPKVLENFQNICCKSLIVAKGQIQNNLDFDILRQKYSKIQQISSEYFLKDKGCVEVFKQLNKFQQNKKVVIIGDSYNAFACAYLLLNGPKLYQYDELDANASSQFAFKRKSYKCQECFCEEQQTQSGTSSQANTQSQFEKSTNKKIKETKQTKENSKNSKCKCFGNIEQNNFLWKRVSFLKPEFKKGEIIIAHSSEIKVHFQTEKEAIDCDYSRFQGISKNKDGEIHELTGLKSPLRDLFYDIIEGYEQRIDLEPFRTDEELEKILGDDTNLIINATGFCSSELIIKDLRGNQINLLKEENDGVFEVDEFCRIKSQQGSLKSIYGIGDNFALPSNHISIQSETHKSKIIRVRDLKYYNSVIPDLMIESYFNSLRNYKDIEKYIQYQDSDYPIDAESFNKKSPQKYYYNSFQSNSDDPELNMNQHLAKIEKMNKINFQRAENFHKKSKI</sequence>
<dbReference type="AlphaFoldDB" id="I7M6U3"/>
<feature type="compositionally biased region" description="Basic and acidic residues" evidence="1">
    <location>
        <begin position="395"/>
        <end position="407"/>
    </location>
</feature>
<dbReference type="OrthoDB" id="284024at2759"/>
<gene>
    <name evidence="2" type="ORF">TTHERM_00053830</name>
</gene>
<accession>I7M6U3</accession>
<dbReference type="EMBL" id="GG662853">
    <property type="protein sequence ID" value="EAR87267.2"/>
    <property type="molecule type" value="Genomic_DNA"/>
</dbReference>
<feature type="region of interest" description="Disordered" evidence="1">
    <location>
        <begin position="383"/>
        <end position="407"/>
    </location>
</feature>
<protein>
    <submittedName>
        <fullName evidence="2">Uncharacterized protein</fullName>
    </submittedName>
</protein>
<keyword evidence="3" id="KW-1185">Reference proteome</keyword>
<reference evidence="3" key="1">
    <citation type="journal article" date="2006" name="PLoS Biol.">
        <title>Macronuclear genome sequence of the ciliate Tetrahymena thermophila, a model eukaryote.</title>
        <authorList>
            <person name="Eisen J.A."/>
            <person name="Coyne R.S."/>
            <person name="Wu M."/>
            <person name="Wu D."/>
            <person name="Thiagarajan M."/>
            <person name="Wortman J.R."/>
            <person name="Badger J.H."/>
            <person name="Ren Q."/>
            <person name="Amedeo P."/>
            <person name="Jones K.M."/>
            <person name="Tallon L.J."/>
            <person name="Delcher A.L."/>
            <person name="Salzberg S.L."/>
            <person name="Silva J.C."/>
            <person name="Haas B.J."/>
            <person name="Majoros W.H."/>
            <person name="Farzad M."/>
            <person name="Carlton J.M."/>
            <person name="Smith R.K. Jr."/>
            <person name="Garg J."/>
            <person name="Pearlman R.E."/>
            <person name="Karrer K.M."/>
            <person name="Sun L."/>
            <person name="Manning G."/>
            <person name="Elde N.C."/>
            <person name="Turkewitz A.P."/>
            <person name="Asai D.J."/>
            <person name="Wilkes D.E."/>
            <person name="Wang Y."/>
            <person name="Cai H."/>
            <person name="Collins K."/>
            <person name="Stewart B.A."/>
            <person name="Lee S.R."/>
            <person name="Wilamowska K."/>
            <person name="Weinberg Z."/>
            <person name="Ruzzo W.L."/>
            <person name="Wloga D."/>
            <person name="Gaertig J."/>
            <person name="Frankel J."/>
            <person name="Tsao C.-C."/>
            <person name="Gorovsky M.A."/>
            <person name="Keeling P.J."/>
            <person name="Waller R.F."/>
            <person name="Patron N.J."/>
            <person name="Cherry J.M."/>
            <person name="Stover N.A."/>
            <person name="Krieger C.J."/>
            <person name="del Toro C."/>
            <person name="Ryder H.F."/>
            <person name="Williamson S.C."/>
            <person name="Barbeau R.A."/>
            <person name="Hamilton E.P."/>
            <person name="Orias E."/>
        </authorList>
    </citation>
    <scope>NUCLEOTIDE SEQUENCE [LARGE SCALE GENOMIC DNA]</scope>
    <source>
        <strain evidence="3">SB210</strain>
    </source>
</reference>
<dbReference type="Proteomes" id="UP000009168">
    <property type="component" value="Unassembled WGS sequence"/>
</dbReference>
<evidence type="ECO:0000313" key="2">
    <source>
        <dbReference type="EMBL" id="EAR87267.2"/>
    </source>
</evidence>
<name>I7M6U3_TETTS</name>
<evidence type="ECO:0000313" key="3">
    <source>
        <dbReference type="Proteomes" id="UP000009168"/>
    </source>
</evidence>
<dbReference type="GeneID" id="7835144"/>
<dbReference type="KEGG" id="tet:TTHERM_00053830"/>
<organism evidence="2 3">
    <name type="scientific">Tetrahymena thermophila (strain SB210)</name>
    <dbReference type="NCBI Taxonomy" id="312017"/>
    <lineage>
        <taxon>Eukaryota</taxon>
        <taxon>Sar</taxon>
        <taxon>Alveolata</taxon>
        <taxon>Ciliophora</taxon>
        <taxon>Intramacronucleata</taxon>
        <taxon>Oligohymenophorea</taxon>
        <taxon>Hymenostomatida</taxon>
        <taxon>Tetrahymenina</taxon>
        <taxon>Tetrahymenidae</taxon>
        <taxon>Tetrahymena</taxon>
    </lineage>
</organism>
<dbReference type="RefSeq" id="XP_001007512.2">
    <property type="nucleotide sequence ID" value="XM_001007512.2"/>
</dbReference>
<dbReference type="eggNOG" id="ENOG502R2T9">
    <property type="taxonomic scope" value="Eukaryota"/>
</dbReference>
<evidence type="ECO:0000256" key="1">
    <source>
        <dbReference type="SAM" id="MobiDB-lite"/>
    </source>
</evidence>